<dbReference type="Proteomes" id="UP000235826">
    <property type="component" value="Chromosome"/>
</dbReference>
<organism evidence="1 2">
    <name type="scientific">Flavivirga eckloniae</name>
    <dbReference type="NCBI Taxonomy" id="1803846"/>
    <lineage>
        <taxon>Bacteria</taxon>
        <taxon>Pseudomonadati</taxon>
        <taxon>Bacteroidota</taxon>
        <taxon>Flavobacteriia</taxon>
        <taxon>Flavobacteriales</taxon>
        <taxon>Flavobacteriaceae</taxon>
        <taxon>Flavivirga</taxon>
    </lineage>
</organism>
<evidence type="ECO:0008006" key="3">
    <source>
        <dbReference type="Google" id="ProtNLM"/>
    </source>
</evidence>
<accession>A0A2K9PSR1</accession>
<proteinExistence type="predicted"/>
<protein>
    <recommendedName>
        <fullName evidence="3">YD repeat-containing protein</fullName>
    </recommendedName>
</protein>
<reference evidence="1 2" key="1">
    <citation type="submission" date="2018-01" db="EMBL/GenBank/DDBJ databases">
        <title>Complete genome sequence of Flavivirga eckloniae ECD14 isolated from seaweed Ecklonia cava.</title>
        <authorList>
            <person name="Lee J.H."/>
            <person name="Baik K.S."/>
            <person name="Seong C.N."/>
        </authorList>
    </citation>
    <scope>NUCLEOTIDE SEQUENCE [LARGE SCALE GENOMIC DNA]</scope>
    <source>
        <strain evidence="1 2">ECD14</strain>
    </source>
</reference>
<keyword evidence="2" id="KW-1185">Reference proteome</keyword>
<evidence type="ECO:0000313" key="1">
    <source>
        <dbReference type="EMBL" id="AUP80096.1"/>
    </source>
</evidence>
<dbReference type="OrthoDB" id="9814627at2"/>
<gene>
    <name evidence="1" type="ORF">C1H87_15830</name>
</gene>
<name>A0A2K9PSR1_9FLAO</name>
<evidence type="ECO:0000313" key="2">
    <source>
        <dbReference type="Proteomes" id="UP000235826"/>
    </source>
</evidence>
<dbReference type="KEGG" id="fek:C1H87_15830"/>
<sequence>MKKIFIIIFLVSQFSVAQKTPEVKFMASPTVAGLVQYADTPVGHYTGVPNISIPLYSIESGGYHLPISLSYHASGIKVSQEASWVGLGWSLNAGGVISRQIRGLDDLNTSAGTSGYFSIPEKYGSLQSMEENFLECSVQGGGGGTTPTGIVSCQIKTDGEPDLFYYNFAGYSGKFILQGDVNDFNKGKGVLLDEDNNLKIDFSRGANLNSHLFIITDPKGIKYEFSVNETSEGFSRSPTSSFSSSGISTDSWLLKKITLNNQEEINFIYQTGMPTGSTSPTFKSSTQNIRISSGVTPLPACEPNVLRDIESLSYTFNWYKYVLKEVNWKGGKLDFKISQKIEGGPKLDQIDIYNQFEQAPLKTYKFTYDYFNKETVTSQAKINSRLKLMSVKEYNSINSKHIPPYEFTYFEEKSLPYKDSNYHDHWGYFNLNRTATRIPKMDLSVINPDEFYHFYSKLPRYKYISSNELPDTDFVYDIYDSELPYTQTQLENQSEANLEIMQFIEYLEDRKEGLNLSFGGADRDPSLEYAKTATLKSIKYPTGGITNYEYELNTYLPSKPMFIYDNRYIGVDNFIQYGQPVTGSNPNNVNFEINSSVNLSEIFYDISRETWDKTSLGYASWQLSLNLYKIDQSGGENLITRLSHIDFQAGTVWQENELYKRFSYDLSNLEKGSYRVRWVVPQALLSEPLIDMRGNVYIRENSNRIETSVAAGGLRIKRIISNKNTREFDYNLNNSEYSTGKLMSRPNYFNYFTAELLCTKPPISYDQFKNNTALYSTSYTYLQRKSKSYYSTSGMNGNIVGYSKVIEKVISAQEKNIETEYNFYNKSEIQIGFTVPNVGTFLNGKPKSTKFFLNNKLIEKNSYNYSASYNPDKIIFAVNYAPLLSFSYSSAINRYSINLERVRLENESNIKYYENDSIVSRTDYEYGPISEFSPNYKMYHLPRNSTTTSSHDKILKTAYYYPEDIEQLSGVSNYEKQIAQSLIDNYRIHEPMRTEKYVNNSIVSTVHLSYKNENGLIVPQFFKTSSGNTSLETKVEYLKHDDQGNILEVLNPESNIHTYYIWGYNKNYPVAKIDNFSSEQALNLESYINTIIDRTNNLWTENKENSINDALLDLQTHLPENSFLTGYTYKPLVGISSVINPNGNKVTYHYDKFNRLEFITDQDGHVLSKNEYQYKN</sequence>
<dbReference type="EMBL" id="CP025791">
    <property type="protein sequence ID" value="AUP80096.1"/>
    <property type="molecule type" value="Genomic_DNA"/>
</dbReference>
<dbReference type="AlphaFoldDB" id="A0A2K9PSR1"/>
<dbReference type="RefSeq" id="WP_102756748.1">
    <property type="nucleotide sequence ID" value="NZ_CP025791.1"/>
</dbReference>